<evidence type="ECO:0000256" key="1">
    <source>
        <dbReference type="SAM" id="MobiDB-lite"/>
    </source>
</evidence>
<reference evidence="2 3" key="1">
    <citation type="journal article" date="2013" name="Curr. Biol.">
        <title>The Genome of the Foraminiferan Reticulomyxa filosa.</title>
        <authorList>
            <person name="Glockner G."/>
            <person name="Hulsmann N."/>
            <person name="Schleicher M."/>
            <person name="Noegel A.A."/>
            <person name="Eichinger L."/>
            <person name="Gallinger C."/>
            <person name="Pawlowski J."/>
            <person name="Sierra R."/>
            <person name="Euteneuer U."/>
            <person name="Pillet L."/>
            <person name="Moustafa A."/>
            <person name="Platzer M."/>
            <person name="Groth M."/>
            <person name="Szafranski K."/>
            <person name="Schliwa M."/>
        </authorList>
    </citation>
    <scope>NUCLEOTIDE SEQUENCE [LARGE SCALE GENOMIC DNA]</scope>
</reference>
<dbReference type="EMBL" id="ASPP01036411">
    <property type="protein sequence ID" value="ETO02215.1"/>
    <property type="molecule type" value="Genomic_DNA"/>
</dbReference>
<feature type="compositionally biased region" description="Polar residues" evidence="1">
    <location>
        <begin position="98"/>
        <end position="109"/>
    </location>
</feature>
<name>X6LNA9_RETFI</name>
<feature type="region of interest" description="Disordered" evidence="1">
    <location>
        <begin position="86"/>
        <end position="109"/>
    </location>
</feature>
<proteinExistence type="predicted"/>
<feature type="compositionally biased region" description="Low complexity" evidence="1">
    <location>
        <begin position="86"/>
        <end position="97"/>
    </location>
</feature>
<dbReference type="AlphaFoldDB" id="X6LNA9"/>
<gene>
    <name evidence="2" type="ORF">RFI_35220</name>
</gene>
<evidence type="ECO:0000313" key="3">
    <source>
        <dbReference type="Proteomes" id="UP000023152"/>
    </source>
</evidence>
<dbReference type="Proteomes" id="UP000023152">
    <property type="component" value="Unassembled WGS sequence"/>
</dbReference>
<accession>X6LNA9</accession>
<evidence type="ECO:0000313" key="2">
    <source>
        <dbReference type="EMBL" id="ETO02215.1"/>
    </source>
</evidence>
<comment type="caution">
    <text evidence="2">The sequence shown here is derived from an EMBL/GenBank/DDBJ whole genome shotgun (WGS) entry which is preliminary data.</text>
</comment>
<sequence length="109" mass="12535">MYDENEMTSEIVVLIDRIIADNISLLTSKLASVEMLILLIHRRHEKNINAIKGSNVKIIGTMISSFIQYHTEIKIVMMNNGNDYQNDNYNSNDNPLNSEMQTNYEQKIG</sequence>
<protein>
    <submittedName>
        <fullName evidence="2">Uncharacterized protein</fullName>
    </submittedName>
</protein>
<organism evidence="2 3">
    <name type="scientific">Reticulomyxa filosa</name>
    <dbReference type="NCBI Taxonomy" id="46433"/>
    <lineage>
        <taxon>Eukaryota</taxon>
        <taxon>Sar</taxon>
        <taxon>Rhizaria</taxon>
        <taxon>Retaria</taxon>
        <taxon>Foraminifera</taxon>
        <taxon>Monothalamids</taxon>
        <taxon>Reticulomyxidae</taxon>
        <taxon>Reticulomyxa</taxon>
    </lineage>
</organism>
<keyword evidence="3" id="KW-1185">Reference proteome</keyword>